<proteinExistence type="predicted"/>
<dbReference type="Proteomes" id="UP000814033">
    <property type="component" value="Unassembled WGS sequence"/>
</dbReference>
<sequence>LSFHARNIPTIPLESYLLRILKYCPTTNEVFLSLLVYFDRMARLANESTGRTFVIDSYNIHRLVIAGVTVASKFFSDVFYTNSRYAKVGGLPQSELNQLELQFLLLNDFRLMISEEEMQRY</sequence>
<comment type="caution">
    <text evidence="1">The sequence shown here is derived from an EMBL/GenBank/DDBJ whole genome shotgun (WGS) entry which is preliminary data.</text>
</comment>
<name>A0ACB8RGM3_9AGAM</name>
<reference evidence="1" key="1">
    <citation type="submission" date="2021-02" db="EMBL/GenBank/DDBJ databases">
        <authorList>
            <consortium name="DOE Joint Genome Institute"/>
            <person name="Ahrendt S."/>
            <person name="Looney B.P."/>
            <person name="Miyauchi S."/>
            <person name="Morin E."/>
            <person name="Drula E."/>
            <person name="Courty P.E."/>
            <person name="Chicoki N."/>
            <person name="Fauchery L."/>
            <person name="Kohler A."/>
            <person name="Kuo A."/>
            <person name="Labutti K."/>
            <person name="Pangilinan J."/>
            <person name="Lipzen A."/>
            <person name="Riley R."/>
            <person name="Andreopoulos W."/>
            <person name="He G."/>
            <person name="Johnson J."/>
            <person name="Barry K.W."/>
            <person name="Grigoriev I.V."/>
            <person name="Nagy L."/>
            <person name="Hibbett D."/>
            <person name="Henrissat B."/>
            <person name="Matheny P.B."/>
            <person name="Labbe J."/>
            <person name="Martin F."/>
        </authorList>
    </citation>
    <scope>NUCLEOTIDE SEQUENCE</scope>
    <source>
        <strain evidence="1">FP105234-sp</strain>
    </source>
</reference>
<organism evidence="1 2">
    <name type="scientific">Auriscalpium vulgare</name>
    <dbReference type="NCBI Taxonomy" id="40419"/>
    <lineage>
        <taxon>Eukaryota</taxon>
        <taxon>Fungi</taxon>
        <taxon>Dikarya</taxon>
        <taxon>Basidiomycota</taxon>
        <taxon>Agaricomycotina</taxon>
        <taxon>Agaricomycetes</taxon>
        <taxon>Russulales</taxon>
        <taxon>Auriscalpiaceae</taxon>
        <taxon>Auriscalpium</taxon>
    </lineage>
</organism>
<keyword evidence="2" id="KW-1185">Reference proteome</keyword>
<protein>
    <submittedName>
        <fullName evidence="1">Cyclin-related 2</fullName>
    </submittedName>
</protein>
<accession>A0ACB8RGM3</accession>
<evidence type="ECO:0000313" key="1">
    <source>
        <dbReference type="EMBL" id="KAI0043160.1"/>
    </source>
</evidence>
<gene>
    <name evidence="1" type="ORF">FA95DRAFT_1469237</name>
</gene>
<evidence type="ECO:0000313" key="2">
    <source>
        <dbReference type="Proteomes" id="UP000814033"/>
    </source>
</evidence>
<reference evidence="1" key="2">
    <citation type="journal article" date="2022" name="New Phytol.">
        <title>Evolutionary transition to the ectomycorrhizal habit in the genomes of a hyperdiverse lineage of mushroom-forming fungi.</title>
        <authorList>
            <person name="Looney B."/>
            <person name="Miyauchi S."/>
            <person name="Morin E."/>
            <person name="Drula E."/>
            <person name="Courty P.E."/>
            <person name="Kohler A."/>
            <person name="Kuo A."/>
            <person name="LaButti K."/>
            <person name="Pangilinan J."/>
            <person name="Lipzen A."/>
            <person name="Riley R."/>
            <person name="Andreopoulos W."/>
            <person name="He G."/>
            <person name="Johnson J."/>
            <person name="Nolan M."/>
            <person name="Tritt A."/>
            <person name="Barry K.W."/>
            <person name="Grigoriev I.V."/>
            <person name="Nagy L.G."/>
            <person name="Hibbett D."/>
            <person name="Henrissat B."/>
            <person name="Matheny P.B."/>
            <person name="Labbe J."/>
            <person name="Martin F.M."/>
        </authorList>
    </citation>
    <scope>NUCLEOTIDE SEQUENCE</scope>
    <source>
        <strain evidence="1">FP105234-sp</strain>
    </source>
</reference>
<dbReference type="EMBL" id="MU276030">
    <property type="protein sequence ID" value="KAI0043160.1"/>
    <property type="molecule type" value="Genomic_DNA"/>
</dbReference>
<feature type="non-terminal residue" evidence="1">
    <location>
        <position position="1"/>
    </location>
</feature>
<feature type="non-terminal residue" evidence="1">
    <location>
        <position position="121"/>
    </location>
</feature>